<feature type="coiled-coil region" evidence="1">
    <location>
        <begin position="181"/>
        <end position="247"/>
    </location>
</feature>
<dbReference type="Proteomes" id="UP000789572">
    <property type="component" value="Unassembled WGS sequence"/>
</dbReference>
<sequence>MSLQHLENVVNASAKVASLDFPSLQGRVDVLTDRTAARGAIRDAFMHERKLFTMVDEGGVLTRPQFEPPTPLRGAGPLTVERLIRGANVLAQICGLADAKKYIATLNQRNEEITSSIDSLESILQKQEINLGKLKTNEKPNPALEEEIKRENMEIFALEALVKENQDMNDALDAKLYDQRYQAEEARMSKQMRSADDEERKKLAERVQELETLRQVLDEIESKISLLDEAETERETEDTEFGRLKARYNALIRDNTTRMSTDALSNNKTSELSLKIHTLMTTAEDELEKLMEDRRKYDLLDCDVDVLAEINSTITDHVAAGSYPDINQDTTTNLSSTSQIILCAIVLQIIRDANGIIPLASLKEKIGQAAREQGLQESQGVSAVYMLVANRLISIDRLQKDNPVRADMWITNT</sequence>
<proteinExistence type="predicted"/>
<feature type="coiled-coil region" evidence="1">
    <location>
        <begin position="103"/>
        <end position="137"/>
    </location>
</feature>
<keyword evidence="1" id="KW-0175">Coiled coil</keyword>
<comment type="caution">
    <text evidence="2">The sequence shown here is derived from an EMBL/GenBank/DDBJ whole genome shotgun (WGS) entry which is preliminary data.</text>
</comment>
<protein>
    <submittedName>
        <fullName evidence="2">3837_t:CDS:1</fullName>
    </submittedName>
</protein>
<name>A0A9N9F9Q2_9GLOM</name>
<evidence type="ECO:0000313" key="3">
    <source>
        <dbReference type="Proteomes" id="UP000789572"/>
    </source>
</evidence>
<dbReference type="AlphaFoldDB" id="A0A9N9F9Q2"/>
<gene>
    <name evidence="2" type="ORF">POCULU_LOCUS3472</name>
</gene>
<reference evidence="2" key="1">
    <citation type="submission" date="2021-06" db="EMBL/GenBank/DDBJ databases">
        <authorList>
            <person name="Kallberg Y."/>
            <person name="Tangrot J."/>
            <person name="Rosling A."/>
        </authorList>
    </citation>
    <scope>NUCLEOTIDE SEQUENCE</scope>
    <source>
        <strain evidence="2">IA702</strain>
    </source>
</reference>
<dbReference type="EMBL" id="CAJVPJ010000386">
    <property type="protein sequence ID" value="CAG8519070.1"/>
    <property type="molecule type" value="Genomic_DNA"/>
</dbReference>
<evidence type="ECO:0000313" key="2">
    <source>
        <dbReference type="EMBL" id="CAG8519070.1"/>
    </source>
</evidence>
<keyword evidence="3" id="KW-1185">Reference proteome</keyword>
<evidence type="ECO:0000256" key="1">
    <source>
        <dbReference type="SAM" id="Coils"/>
    </source>
</evidence>
<accession>A0A9N9F9Q2</accession>
<dbReference type="OrthoDB" id="2383523at2759"/>
<organism evidence="2 3">
    <name type="scientific">Paraglomus occultum</name>
    <dbReference type="NCBI Taxonomy" id="144539"/>
    <lineage>
        <taxon>Eukaryota</taxon>
        <taxon>Fungi</taxon>
        <taxon>Fungi incertae sedis</taxon>
        <taxon>Mucoromycota</taxon>
        <taxon>Glomeromycotina</taxon>
        <taxon>Glomeromycetes</taxon>
        <taxon>Paraglomerales</taxon>
        <taxon>Paraglomeraceae</taxon>
        <taxon>Paraglomus</taxon>
    </lineage>
</organism>